<accession>A0A6P0UNZ8</accession>
<name>A0A6P0UNZ8_9FLAO</name>
<organism evidence="1 2">
    <name type="scientific">Leptobacterium flavescens</name>
    <dbReference type="NCBI Taxonomy" id="472055"/>
    <lineage>
        <taxon>Bacteria</taxon>
        <taxon>Pseudomonadati</taxon>
        <taxon>Bacteroidota</taxon>
        <taxon>Flavobacteriia</taxon>
        <taxon>Flavobacteriales</taxon>
        <taxon>Flavobacteriaceae</taxon>
        <taxon>Leptobacterium</taxon>
    </lineage>
</organism>
<sequence>MFTITMGVSNFLIDVDCFLDAIEFLEELEEDLGFMLSDEHATIVLNEQYAACECVANGNCWI</sequence>
<proteinExistence type="predicted"/>
<dbReference type="Proteomes" id="UP000468581">
    <property type="component" value="Unassembled WGS sequence"/>
</dbReference>
<dbReference type="AlphaFoldDB" id="A0A6P0UNZ8"/>
<protein>
    <submittedName>
        <fullName evidence="1">Uncharacterized protein</fullName>
    </submittedName>
</protein>
<evidence type="ECO:0000313" key="2">
    <source>
        <dbReference type="Proteomes" id="UP000468581"/>
    </source>
</evidence>
<reference evidence="1 2" key="1">
    <citation type="submission" date="2020-01" db="EMBL/GenBank/DDBJ databases">
        <title>Leptobacterium flavescens.</title>
        <authorList>
            <person name="Wang G."/>
        </authorList>
    </citation>
    <scope>NUCLEOTIDE SEQUENCE [LARGE SCALE GENOMIC DNA]</scope>
    <source>
        <strain evidence="1 2">KCTC 22160</strain>
    </source>
</reference>
<keyword evidence="2" id="KW-1185">Reference proteome</keyword>
<dbReference type="RefSeq" id="WP_163608399.1">
    <property type="nucleotide sequence ID" value="NZ_JAABOO010000004.1"/>
</dbReference>
<comment type="caution">
    <text evidence="1">The sequence shown here is derived from an EMBL/GenBank/DDBJ whole genome shotgun (WGS) entry which is preliminary data.</text>
</comment>
<evidence type="ECO:0000313" key="1">
    <source>
        <dbReference type="EMBL" id="NER15101.1"/>
    </source>
</evidence>
<gene>
    <name evidence="1" type="ORF">GWK08_16725</name>
</gene>
<dbReference type="EMBL" id="JAABOO010000004">
    <property type="protein sequence ID" value="NER15101.1"/>
    <property type="molecule type" value="Genomic_DNA"/>
</dbReference>